<sequence length="117" mass="12790">MTGLRLSLRSIKDGVSGTWMEGVNDEPEEGEFFLNNNKNNEFADSGRNVQHPNENVAPISNLRSDDENPGTCVDDLCSPIKGDENSGRGVVVLYSPMNDSTCRMFPSFGCRNFGVGN</sequence>
<reference evidence="2" key="1">
    <citation type="journal article" date="2022" name="Mol. Ecol. Resour.">
        <title>The genomes of chicory, endive, great burdock and yacon provide insights into Asteraceae palaeo-polyploidization history and plant inulin production.</title>
        <authorList>
            <person name="Fan W."/>
            <person name="Wang S."/>
            <person name="Wang H."/>
            <person name="Wang A."/>
            <person name="Jiang F."/>
            <person name="Liu H."/>
            <person name="Zhao H."/>
            <person name="Xu D."/>
            <person name="Zhang Y."/>
        </authorList>
    </citation>
    <scope>NUCLEOTIDE SEQUENCE [LARGE SCALE GENOMIC DNA]</scope>
    <source>
        <strain evidence="2">cv. Punajuju</strain>
    </source>
</reference>
<reference evidence="1 2" key="2">
    <citation type="journal article" date="2022" name="Mol. Ecol. Resour.">
        <title>The genomes of chicory, endive, great burdock and yacon provide insights into Asteraceae paleo-polyploidization history and plant inulin production.</title>
        <authorList>
            <person name="Fan W."/>
            <person name="Wang S."/>
            <person name="Wang H."/>
            <person name="Wang A."/>
            <person name="Jiang F."/>
            <person name="Liu H."/>
            <person name="Zhao H."/>
            <person name="Xu D."/>
            <person name="Zhang Y."/>
        </authorList>
    </citation>
    <scope>NUCLEOTIDE SEQUENCE [LARGE SCALE GENOMIC DNA]</scope>
    <source>
        <strain evidence="2">cv. Punajuju</strain>
        <tissue evidence="1">Leaves</tissue>
    </source>
</reference>
<accession>A0ACB9AJ10</accession>
<protein>
    <submittedName>
        <fullName evidence="1">Uncharacterized protein</fullName>
    </submittedName>
</protein>
<gene>
    <name evidence="1" type="ORF">L2E82_39380</name>
</gene>
<organism evidence="1 2">
    <name type="scientific">Cichorium intybus</name>
    <name type="common">Chicory</name>
    <dbReference type="NCBI Taxonomy" id="13427"/>
    <lineage>
        <taxon>Eukaryota</taxon>
        <taxon>Viridiplantae</taxon>
        <taxon>Streptophyta</taxon>
        <taxon>Embryophyta</taxon>
        <taxon>Tracheophyta</taxon>
        <taxon>Spermatophyta</taxon>
        <taxon>Magnoliopsida</taxon>
        <taxon>eudicotyledons</taxon>
        <taxon>Gunneridae</taxon>
        <taxon>Pentapetalae</taxon>
        <taxon>asterids</taxon>
        <taxon>campanulids</taxon>
        <taxon>Asterales</taxon>
        <taxon>Asteraceae</taxon>
        <taxon>Cichorioideae</taxon>
        <taxon>Cichorieae</taxon>
        <taxon>Cichoriinae</taxon>
        <taxon>Cichorium</taxon>
    </lineage>
</organism>
<proteinExistence type="predicted"/>
<comment type="caution">
    <text evidence="1">The sequence shown here is derived from an EMBL/GenBank/DDBJ whole genome shotgun (WGS) entry which is preliminary data.</text>
</comment>
<evidence type="ECO:0000313" key="1">
    <source>
        <dbReference type="EMBL" id="KAI3709614.1"/>
    </source>
</evidence>
<evidence type="ECO:0000313" key="2">
    <source>
        <dbReference type="Proteomes" id="UP001055811"/>
    </source>
</evidence>
<dbReference type="EMBL" id="CM042015">
    <property type="protein sequence ID" value="KAI3709614.1"/>
    <property type="molecule type" value="Genomic_DNA"/>
</dbReference>
<keyword evidence="2" id="KW-1185">Reference proteome</keyword>
<dbReference type="Proteomes" id="UP001055811">
    <property type="component" value="Linkage Group LG07"/>
</dbReference>
<name>A0ACB9AJ10_CICIN</name>